<name>A0ABR1KF96_9PEZI</name>
<evidence type="ECO:0000256" key="1">
    <source>
        <dbReference type="PROSITE-ProRule" id="PRU00175"/>
    </source>
</evidence>
<sequence length="204" mass="21803">MVSFRVKSPRSLMRLRSQDSPIISVSTRKAPPSKQTNGFIIHHAPKQQGKLPRSSTTDVCAICLEGGNGAKPTFNACGHGHAMCAACLIDWANTADDDGMTKDSCPVCRTRLCQAERLRDVEREEAENGGANGGGDGNGGDGGMDFGGVLARLARNVVVGIANYLLRGVHRRHEFNLHNVGDVAYVALVVSIGVCAIRLCAWLF</sequence>
<dbReference type="Pfam" id="PF13639">
    <property type="entry name" value="zf-RING_2"/>
    <property type="match status" value="1"/>
</dbReference>
<keyword evidence="5" id="KW-1185">Reference proteome</keyword>
<evidence type="ECO:0000256" key="2">
    <source>
        <dbReference type="SAM" id="Phobius"/>
    </source>
</evidence>
<feature type="transmembrane region" description="Helical" evidence="2">
    <location>
        <begin position="183"/>
        <end position="203"/>
    </location>
</feature>
<feature type="domain" description="RING-type" evidence="3">
    <location>
        <begin position="60"/>
        <end position="109"/>
    </location>
</feature>
<keyword evidence="1" id="KW-0479">Metal-binding</keyword>
<dbReference type="Gene3D" id="3.30.40.10">
    <property type="entry name" value="Zinc/RING finger domain, C3HC4 (zinc finger)"/>
    <property type="match status" value="1"/>
</dbReference>
<dbReference type="InterPro" id="IPR001841">
    <property type="entry name" value="Znf_RING"/>
</dbReference>
<dbReference type="EMBL" id="JBBPHU010000009">
    <property type="protein sequence ID" value="KAK7513713.1"/>
    <property type="molecule type" value="Genomic_DNA"/>
</dbReference>
<keyword evidence="2" id="KW-0472">Membrane</keyword>
<evidence type="ECO:0000313" key="5">
    <source>
        <dbReference type="Proteomes" id="UP001363622"/>
    </source>
</evidence>
<gene>
    <name evidence="4" type="ORF">IWZ03DRAFT_238987</name>
</gene>
<dbReference type="InterPro" id="IPR013083">
    <property type="entry name" value="Znf_RING/FYVE/PHD"/>
</dbReference>
<dbReference type="SUPFAM" id="SSF57850">
    <property type="entry name" value="RING/U-box"/>
    <property type="match status" value="1"/>
</dbReference>
<dbReference type="Proteomes" id="UP001363622">
    <property type="component" value="Unassembled WGS sequence"/>
</dbReference>
<evidence type="ECO:0000259" key="3">
    <source>
        <dbReference type="PROSITE" id="PS50089"/>
    </source>
</evidence>
<keyword evidence="1" id="KW-0863">Zinc-finger</keyword>
<dbReference type="PROSITE" id="PS50089">
    <property type="entry name" value="ZF_RING_2"/>
    <property type="match status" value="1"/>
</dbReference>
<comment type="caution">
    <text evidence="4">The sequence shown here is derived from an EMBL/GenBank/DDBJ whole genome shotgun (WGS) entry which is preliminary data.</text>
</comment>
<keyword evidence="1" id="KW-0862">Zinc</keyword>
<dbReference type="SMART" id="SM00184">
    <property type="entry name" value="RING"/>
    <property type="match status" value="1"/>
</dbReference>
<protein>
    <recommendedName>
        <fullName evidence="3">RING-type domain-containing protein</fullName>
    </recommendedName>
</protein>
<proteinExistence type="predicted"/>
<accession>A0ABR1KF96</accession>
<keyword evidence="2" id="KW-1133">Transmembrane helix</keyword>
<organism evidence="4 5">
    <name type="scientific">Phyllosticta citriasiana</name>
    <dbReference type="NCBI Taxonomy" id="595635"/>
    <lineage>
        <taxon>Eukaryota</taxon>
        <taxon>Fungi</taxon>
        <taxon>Dikarya</taxon>
        <taxon>Ascomycota</taxon>
        <taxon>Pezizomycotina</taxon>
        <taxon>Dothideomycetes</taxon>
        <taxon>Dothideomycetes incertae sedis</taxon>
        <taxon>Botryosphaeriales</taxon>
        <taxon>Phyllostictaceae</taxon>
        <taxon>Phyllosticta</taxon>
    </lineage>
</organism>
<keyword evidence="2" id="KW-0812">Transmembrane</keyword>
<reference evidence="4 5" key="1">
    <citation type="submission" date="2024-04" db="EMBL/GenBank/DDBJ databases">
        <title>Phyllosticta paracitricarpa is synonymous to the EU quarantine fungus P. citricarpa based on phylogenomic analyses.</title>
        <authorList>
            <consortium name="Lawrence Berkeley National Laboratory"/>
            <person name="Van Ingen-Buijs V.A."/>
            <person name="Van Westerhoven A.C."/>
            <person name="Haridas S."/>
            <person name="Skiadas P."/>
            <person name="Martin F."/>
            <person name="Groenewald J.Z."/>
            <person name="Crous P.W."/>
            <person name="Seidl M.F."/>
        </authorList>
    </citation>
    <scope>NUCLEOTIDE SEQUENCE [LARGE SCALE GENOMIC DNA]</scope>
    <source>
        <strain evidence="4 5">CBS 123371</strain>
    </source>
</reference>
<evidence type="ECO:0000313" key="4">
    <source>
        <dbReference type="EMBL" id="KAK7513713.1"/>
    </source>
</evidence>